<dbReference type="GO" id="GO:0005634">
    <property type="term" value="C:nucleus"/>
    <property type="evidence" value="ECO:0007669"/>
    <property type="project" value="TreeGrafter"/>
</dbReference>
<dbReference type="OrthoDB" id="693546at2759"/>
<evidence type="ECO:0000256" key="1">
    <source>
        <dbReference type="ARBA" id="ARBA00022723"/>
    </source>
</evidence>
<feature type="domain" description="RING-type" evidence="6">
    <location>
        <begin position="103"/>
        <end position="144"/>
    </location>
</feature>
<reference evidence="7" key="1">
    <citation type="submission" date="2020-10" db="EMBL/GenBank/DDBJ databases">
        <authorList>
            <person name="Han B."/>
            <person name="Lu T."/>
            <person name="Zhao Q."/>
            <person name="Huang X."/>
            <person name="Zhao Y."/>
        </authorList>
    </citation>
    <scope>NUCLEOTIDE SEQUENCE</scope>
</reference>
<evidence type="ECO:0000256" key="2">
    <source>
        <dbReference type="ARBA" id="ARBA00022771"/>
    </source>
</evidence>
<gene>
    <name evidence="7" type="ORF">NCGR_LOCUS41459</name>
</gene>
<dbReference type="PANTHER" id="PTHR45931">
    <property type="entry name" value="SI:CH211-59O9.10"/>
    <property type="match status" value="1"/>
</dbReference>
<feature type="region of interest" description="Disordered" evidence="5">
    <location>
        <begin position="65"/>
        <end position="98"/>
    </location>
</feature>
<keyword evidence="2 4" id="KW-0863">Zinc-finger</keyword>
<feature type="compositionally biased region" description="Polar residues" evidence="5">
    <location>
        <begin position="89"/>
        <end position="98"/>
    </location>
</feature>
<dbReference type="Gene3D" id="3.30.40.10">
    <property type="entry name" value="Zinc/RING finger domain, C3HC4 (zinc finger)"/>
    <property type="match status" value="1"/>
</dbReference>
<dbReference type="GO" id="GO:0008270">
    <property type="term" value="F:zinc ion binding"/>
    <property type="evidence" value="ECO:0007669"/>
    <property type="project" value="UniProtKB-KW"/>
</dbReference>
<proteinExistence type="predicted"/>
<dbReference type="SUPFAM" id="SSF57850">
    <property type="entry name" value="RING/U-box"/>
    <property type="match status" value="1"/>
</dbReference>
<sequence>MSMQSMNSRRQGQRYRRIHVLTGPMARTVQPIPASSSIHPYDHLFDDYLFDDDLFDDDDYLAAAPAHRSSSSKRSRVAATSEEAILSPQEVTGRSRSGSGEECAVCLQDFRADEMLRAMPCSHAFHQHCISEWLRRNVVCPLCRRRLPDEEDKQRRRI</sequence>
<dbReference type="GO" id="GO:0061630">
    <property type="term" value="F:ubiquitin protein ligase activity"/>
    <property type="evidence" value="ECO:0007669"/>
    <property type="project" value="TreeGrafter"/>
</dbReference>
<name>A0A811QPM4_9POAL</name>
<evidence type="ECO:0000256" key="3">
    <source>
        <dbReference type="ARBA" id="ARBA00022833"/>
    </source>
</evidence>
<evidence type="ECO:0000256" key="4">
    <source>
        <dbReference type="PROSITE-ProRule" id="PRU00175"/>
    </source>
</evidence>
<dbReference type="Pfam" id="PF13639">
    <property type="entry name" value="zf-RING_2"/>
    <property type="match status" value="1"/>
</dbReference>
<keyword evidence="3" id="KW-0862">Zinc</keyword>
<dbReference type="AlphaFoldDB" id="A0A811QPM4"/>
<organism evidence="7 8">
    <name type="scientific">Miscanthus lutarioriparius</name>
    <dbReference type="NCBI Taxonomy" id="422564"/>
    <lineage>
        <taxon>Eukaryota</taxon>
        <taxon>Viridiplantae</taxon>
        <taxon>Streptophyta</taxon>
        <taxon>Embryophyta</taxon>
        <taxon>Tracheophyta</taxon>
        <taxon>Spermatophyta</taxon>
        <taxon>Magnoliopsida</taxon>
        <taxon>Liliopsida</taxon>
        <taxon>Poales</taxon>
        <taxon>Poaceae</taxon>
        <taxon>PACMAD clade</taxon>
        <taxon>Panicoideae</taxon>
        <taxon>Andropogonodae</taxon>
        <taxon>Andropogoneae</taxon>
        <taxon>Saccharinae</taxon>
        <taxon>Miscanthus</taxon>
    </lineage>
</organism>
<evidence type="ECO:0000313" key="8">
    <source>
        <dbReference type="Proteomes" id="UP000604825"/>
    </source>
</evidence>
<protein>
    <recommendedName>
        <fullName evidence="6">RING-type domain-containing protein</fullName>
    </recommendedName>
</protein>
<dbReference type="PANTHER" id="PTHR45931:SF23">
    <property type="entry name" value="OS12G0134500 PROTEIN"/>
    <property type="match status" value="1"/>
</dbReference>
<dbReference type="InterPro" id="IPR013083">
    <property type="entry name" value="Znf_RING/FYVE/PHD"/>
</dbReference>
<evidence type="ECO:0000313" key="7">
    <source>
        <dbReference type="EMBL" id="CAD6257976.1"/>
    </source>
</evidence>
<dbReference type="SMART" id="SM00184">
    <property type="entry name" value="RING"/>
    <property type="match status" value="1"/>
</dbReference>
<dbReference type="Proteomes" id="UP000604825">
    <property type="component" value="Unassembled WGS sequence"/>
</dbReference>
<dbReference type="InterPro" id="IPR051834">
    <property type="entry name" value="RING_finger_E3_ligase"/>
</dbReference>
<evidence type="ECO:0000259" key="6">
    <source>
        <dbReference type="PROSITE" id="PS50089"/>
    </source>
</evidence>
<dbReference type="PROSITE" id="PS50089">
    <property type="entry name" value="ZF_RING_2"/>
    <property type="match status" value="1"/>
</dbReference>
<keyword evidence="8" id="KW-1185">Reference proteome</keyword>
<comment type="caution">
    <text evidence="7">The sequence shown here is derived from an EMBL/GenBank/DDBJ whole genome shotgun (WGS) entry which is preliminary data.</text>
</comment>
<accession>A0A811QPM4</accession>
<dbReference type="GO" id="GO:0006511">
    <property type="term" value="P:ubiquitin-dependent protein catabolic process"/>
    <property type="evidence" value="ECO:0007669"/>
    <property type="project" value="TreeGrafter"/>
</dbReference>
<keyword evidence="1" id="KW-0479">Metal-binding</keyword>
<evidence type="ECO:0000256" key="5">
    <source>
        <dbReference type="SAM" id="MobiDB-lite"/>
    </source>
</evidence>
<dbReference type="EMBL" id="CAJGYO010000010">
    <property type="protein sequence ID" value="CAD6257976.1"/>
    <property type="molecule type" value="Genomic_DNA"/>
</dbReference>
<dbReference type="InterPro" id="IPR001841">
    <property type="entry name" value="Znf_RING"/>
</dbReference>